<reference evidence="2" key="1">
    <citation type="journal article" date="2020" name="Stud. Mycol.">
        <title>101 Dothideomycetes genomes: a test case for predicting lifestyles and emergence of pathogens.</title>
        <authorList>
            <person name="Haridas S."/>
            <person name="Albert R."/>
            <person name="Binder M."/>
            <person name="Bloem J."/>
            <person name="Labutti K."/>
            <person name="Salamov A."/>
            <person name="Andreopoulos B."/>
            <person name="Baker S."/>
            <person name="Barry K."/>
            <person name="Bills G."/>
            <person name="Bluhm B."/>
            <person name="Cannon C."/>
            <person name="Castanera R."/>
            <person name="Culley D."/>
            <person name="Daum C."/>
            <person name="Ezra D."/>
            <person name="Gonzalez J."/>
            <person name="Henrissat B."/>
            <person name="Kuo A."/>
            <person name="Liang C."/>
            <person name="Lipzen A."/>
            <person name="Lutzoni F."/>
            <person name="Magnuson J."/>
            <person name="Mondo S."/>
            <person name="Nolan M."/>
            <person name="Ohm R."/>
            <person name="Pangilinan J."/>
            <person name="Park H.-J."/>
            <person name="Ramirez L."/>
            <person name="Alfaro M."/>
            <person name="Sun H."/>
            <person name="Tritt A."/>
            <person name="Yoshinaga Y."/>
            <person name="Zwiers L.-H."/>
            <person name="Turgeon B."/>
            <person name="Goodwin S."/>
            <person name="Spatafora J."/>
            <person name="Crous P."/>
            <person name="Grigoriev I."/>
        </authorList>
    </citation>
    <scope>NUCLEOTIDE SEQUENCE</scope>
    <source>
        <strain evidence="2">CBS 119925</strain>
    </source>
</reference>
<evidence type="ECO:0000313" key="3">
    <source>
        <dbReference type="Proteomes" id="UP000799440"/>
    </source>
</evidence>
<dbReference type="Proteomes" id="UP000799440">
    <property type="component" value="Unassembled WGS sequence"/>
</dbReference>
<evidence type="ECO:0000256" key="1">
    <source>
        <dbReference type="SAM" id="MobiDB-lite"/>
    </source>
</evidence>
<dbReference type="EMBL" id="MU006575">
    <property type="protein sequence ID" value="KAF2746828.1"/>
    <property type="molecule type" value="Genomic_DNA"/>
</dbReference>
<sequence>MSSQDSIFDSLDLDMGGPQEQMQTLGSPRADVVNGQETTEVHEDAAISDLRTEDETPAIGSARQAVPHSVEHVAVAHAAFLHLQESIPFLQSSTCEDYESNLPDEYWTSENPIEFINNLGATDHLTAAVGPLPTPTLPDFLAYLEQYLRKDEYVWKLHGITRSPELPTTEHFVAVKEQLLSQNTPAYRKTAAWQTLELIVKELLRSARQHIIHLDLIRHMSRHEIHSEFTAPEKGAVEVAVHHEIYLRSALELVARRSG</sequence>
<accession>A0A6A6V891</accession>
<organism evidence="2 3">
    <name type="scientific">Sporormia fimetaria CBS 119925</name>
    <dbReference type="NCBI Taxonomy" id="1340428"/>
    <lineage>
        <taxon>Eukaryota</taxon>
        <taxon>Fungi</taxon>
        <taxon>Dikarya</taxon>
        <taxon>Ascomycota</taxon>
        <taxon>Pezizomycotina</taxon>
        <taxon>Dothideomycetes</taxon>
        <taxon>Pleosporomycetidae</taxon>
        <taxon>Pleosporales</taxon>
        <taxon>Sporormiaceae</taxon>
        <taxon>Sporormia</taxon>
    </lineage>
</organism>
<proteinExistence type="predicted"/>
<protein>
    <submittedName>
        <fullName evidence="2">Uncharacterized protein</fullName>
    </submittedName>
</protein>
<name>A0A6A6V891_9PLEO</name>
<feature type="region of interest" description="Disordered" evidence="1">
    <location>
        <begin position="1"/>
        <end position="27"/>
    </location>
</feature>
<dbReference type="AlphaFoldDB" id="A0A6A6V891"/>
<evidence type="ECO:0000313" key="2">
    <source>
        <dbReference type="EMBL" id="KAF2746828.1"/>
    </source>
</evidence>
<gene>
    <name evidence="2" type="ORF">M011DRAFT_486864</name>
</gene>
<keyword evidence="3" id="KW-1185">Reference proteome</keyword>